<dbReference type="AlphaFoldDB" id="A0AAV9ZIV8"/>
<proteinExistence type="predicted"/>
<sequence>MGTCRQGRSFALASICILSPPQKILATANGGTLPKRSKLVTSNIKAIVEAGVSVNWAQVNGTELPTDPVDALMRRFLQEKKISLPAELKQGPDVDMLSDRGSPLSSLETSPVIAPVDIGDPNTKHTVQQDSGQDRIHLHQIANGAGFYYSLNKKANDKEWKVAVIVKDCTTDARNPASNFASGVYIPLDQYGPDGLNNCVFVHFKDIIAELEKAEQLPAAPWDAFWALPGFPWVVGPCARHHNDENDIQLDSSQLEHRHVPVMGSEEALRIMVIFKHPQDCDRTVPGLVELLPKNEHPCVNQITPFCIAQDIDVKPEPVDIKPIVSSKVSQGTQEQNSQMEQWLIDFLPRFRPALADMRKTIGKSKLKHPVPQVLSWIDEVVYLKETYKEMPVQAPPELRGKRIFEGNWHKVVGRSPTWYKEALATHDFLRTRRHEEDIKAYLCDDQATPVGVGTLKAAVNGKTWTKV</sequence>
<protein>
    <submittedName>
        <fullName evidence="1">Uncharacterized protein</fullName>
    </submittedName>
</protein>
<accession>A0AAV9ZIV8</accession>
<gene>
    <name evidence="1" type="ORF">R3P38DRAFT_3232173</name>
</gene>
<organism evidence="1 2">
    <name type="scientific">Favolaschia claudopus</name>
    <dbReference type="NCBI Taxonomy" id="2862362"/>
    <lineage>
        <taxon>Eukaryota</taxon>
        <taxon>Fungi</taxon>
        <taxon>Dikarya</taxon>
        <taxon>Basidiomycota</taxon>
        <taxon>Agaricomycotina</taxon>
        <taxon>Agaricomycetes</taxon>
        <taxon>Agaricomycetidae</taxon>
        <taxon>Agaricales</taxon>
        <taxon>Marasmiineae</taxon>
        <taxon>Mycenaceae</taxon>
        <taxon>Favolaschia</taxon>
    </lineage>
</organism>
<keyword evidence="2" id="KW-1185">Reference proteome</keyword>
<evidence type="ECO:0000313" key="2">
    <source>
        <dbReference type="Proteomes" id="UP001362999"/>
    </source>
</evidence>
<dbReference type="EMBL" id="JAWWNJ010000140">
    <property type="protein sequence ID" value="KAK6984205.1"/>
    <property type="molecule type" value="Genomic_DNA"/>
</dbReference>
<comment type="caution">
    <text evidence="1">The sequence shown here is derived from an EMBL/GenBank/DDBJ whole genome shotgun (WGS) entry which is preliminary data.</text>
</comment>
<name>A0AAV9ZIV8_9AGAR</name>
<reference evidence="1 2" key="1">
    <citation type="journal article" date="2024" name="J Genomics">
        <title>Draft genome sequencing and assembly of Favolaschia claudopus CIRM-BRFM 2984 isolated from oak limbs.</title>
        <authorList>
            <person name="Navarro D."/>
            <person name="Drula E."/>
            <person name="Chaduli D."/>
            <person name="Cazenave R."/>
            <person name="Ahrendt S."/>
            <person name="Wang J."/>
            <person name="Lipzen A."/>
            <person name="Daum C."/>
            <person name="Barry K."/>
            <person name="Grigoriev I.V."/>
            <person name="Favel A."/>
            <person name="Rosso M.N."/>
            <person name="Martin F."/>
        </authorList>
    </citation>
    <scope>NUCLEOTIDE SEQUENCE [LARGE SCALE GENOMIC DNA]</scope>
    <source>
        <strain evidence="1 2">CIRM-BRFM 2984</strain>
    </source>
</reference>
<dbReference type="Proteomes" id="UP001362999">
    <property type="component" value="Unassembled WGS sequence"/>
</dbReference>
<evidence type="ECO:0000313" key="1">
    <source>
        <dbReference type="EMBL" id="KAK6984205.1"/>
    </source>
</evidence>